<evidence type="ECO:0000313" key="5">
    <source>
        <dbReference type="Proteomes" id="UP000006556"/>
    </source>
</evidence>
<comment type="similarity">
    <text evidence="3">Belongs to the gas vesicle GvpF/GvpL family.</text>
</comment>
<dbReference type="PANTHER" id="PTHR36852">
    <property type="entry name" value="PROTEIN GVPL 2"/>
    <property type="match status" value="1"/>
</dbReference>
<gene>
    <name evidence="4" type="ordered locus">PTH_0430</name>
</gene>
<dbReference type="GO" id="GO:0031411">
    <property type="term" value="C:gas vesicle"/>
    <property type="evidence" value="ECO:0007669"/>
    <property type="project" value="UniProtKB-SubCell"/>
</dbReference>
<dbReference type="eggNOG" id="COG0154">
    <property type="taxonomic scope" value="Bacteria"/>
</dbReference>
<sequence length="222" mass="25451">MHTINYRDLAMVVSSTPAVTFDPVKENVMAHQKVISAVMEEFDIMPMSFGIVAESAGEIVSLMKRDYARFKSAMARIKGKVELDLKIYWKKEAFKKEITEVNGAIAEMGEALSGKEEAAVYFDKISLGRMVEAAAEERRNFYHKEIYDPLQDIADSSLKKEIVTPRMVLHAVFLTAREKLSEFDLKVEEFHQKYKDALAIKYTGPWPPYNFVNIRINLTRSR</sequence>
<evidence type="ECO:0000256" key="2">
    <source>
        <dbReference type="ARBA" id="ARBA00035108"/>
    </source>
</evidence>
<reference evidence="5" key="1">
    <citation type="journal article" date="2008" name="Genome Res.">
        <title>The genome of Pelotomaculum thermopropionicum reveals niche-associated evolution in anaerobic microbiota.</title>
        <authorList>
            <person name="Kosaka T."/>
            <person name="Kato S."/>
            <person name="Shimoyama T."/>
            <person name="Ishii S."/>
            <person name="Abe T."/>
            <person name="Watanabe K."/>
        </authorList>
    </citation>
    <scope>NUCLEOTIDE SEQUENCE [LARGE SCALE GENOMIC DNA]</scope>
    <source>
        <strain evidence="5">DSM 13744 / JCM 10971 / SI</strain>
    </source>
</reference>
<dbReference type="HOGENOM" id="CLU_065736_3_0_9"/>
<accession>A5D584</accession>
<organism evidence="4 5">
    <name type="scientific">Pelotomaculum thermopropionicum (strain DSM 13744 / JCM 10971 / SI)</name>
    <dbReference type="NCBI Taxonomy" id="370438"/>
    <lineage>
        <taxon>Bacteria</taxon>
        <taxon>Bacillati</taxon>
        <taxon>Bacillota</taxon>
        <taxon>Clostridia</taxon>
        <taxon>Eubacteriales</taxon>
        <taxon>Desulfotomaculaceae</taxon>
        <taxon>Pelotomaculum</taxon>
    </lineage>
</organism>
<evidence type="ECO:0000256" key="1">
    <source>
        <dbReference type="ARBA" id="ARBA00022987"/>
    </source>
</evidence>
<keyword evidence="5" id="KW-1185">Reference proteome</keyword>
<dbReference type="InterPro" id="IPR009430">
    <property type="entry name" value="GvpL/GvpF"/>
</dbReference>
<dbReference type="AlphaFoldDB" id="A5D584"/>
<dbReference type="PANTHER" id="PTHR36852:SF1">
    <property type="entry name" value="PROTEIN GVPL 2"/>
    <property type="match status" value="1"/>
</dbReference>
<dbReference type="GO" id="GO:0031412">
    <property type="term" value="P:gas vesicle organization"/>
    <property type="evidence" value="ECO:0007669"/>
    <property type="project" value="InterPro"/>
</dbReference>
<comment type="subcellular location">
    <subcellularLocation>
        <location evidence="2">Gas vesicle</location>
    </subcellularLocation>
</comment>
<dbReference type="Pfam" id="PF06386">
    <property type="entry name" value="GvpL_GvpF"/>
    <property type="match status" value="1"/>
</dbReference>
<dbReference type="Proteomes" id="UP000006556">
    <property type="component" value="Chromosome"/>
</dbReference>
<dbReference type="STRING" id="370438.PTH_0430"/>
<protein>
    <recommendedName>
        <fullName evidence="6">Gas vesicle synthesis protein GvpL/GvpF</fullName>
    </recommendedName>
</protein>
<name>A5D584_PELTS</name>
<dbReference type="EMBL" id="AP009389">
    <property type="protein sequence ID" value="BAF58611.1"/>
    <property type="molecule type" value="Genomic_DNA"/>
</dbReference>
<dbReference type="KEGG" id="pth:PTH_0430"/>
<proteinExistence type="inferred from homology"/>
<evidence type="ECO:0008006" key="6">
    <source>
        <dbReference type="Google" id="ProtNLM"/>
    </source>
</evidence>
<keyword evidence="1" id="KW-0304">Gas vesicle</keyword>
<evidence type="ECO:0000256" key="3">
    <source>
        <dbReference type="ARBA" id="ARBA00035643"/>
    </source>
</evidence>
<evidence type="ECO:0000313" key="4">
    <source>
        <dbReference type="EMBL" id="BAF58611.1"/>
    </source>
</evidence>